<dbReference type="RefSeq" id="XP_060337933.1">
    <property type="nucleotide sequence ID" value="XM_060469222.1"/>
</dbReference>
<dbReference type="AlphaFoldDB" id="A0AA39NKJ6"/>
<evidence type="ECO:0000313" key="2">
    <source>
        <dbReference type="EMBL" id="KAK0467341.1"/>
    </source>
</evidence>
<feature type="compositionally biased region" description="Acidic residues" evidence="1">
    <location>
        <begin position="172"/>
        <end position="184"/>
    </location>
</feature>
<protein>
    <submittedName>
        <fullName evidence="2">Uncharacterized protein</fullName>
    </submittedName>
</protein>
<dbReference type="EMBL" id="JAUEPS010000003">
    <property type="protein sequence ID" value="KAK0467341.1"/>
    <property type="molecule type" value="Genomic_DNA"/>
</dbReference>
<feature type="region of interest" description="Disordered" evidence="1">
    <location>
        <begin position="142"/>
        <end position="204"/>
    </location>
</feature>
<comment type="caution">
    <text evidence="2">The sequence shown here is derived from an EMBL/GenBank/DDBJ whole genome shotgun (WGS) entry which is preliminary data.</text>
</comment>
<organism evidence="2 3">
    <name type="scientific">Armillaria tabescens</name>
    <name type="common">Ringless honey mushroom</name>
    <name type="synonym">Agaricus tabescens</name>
    <dbReference type="NCBI Taxonomy" id="1929756"/>
    <lineage>
        <taxon>Eukaryota</taxon>
        <taxon>Fungi</taxon>
        <taxon>Dikarya</taxon>
        <taxon>Basidiomycota</taxon>
        <taxon>Agaricomycotina</taxon>
        <taxon>Agaricomycetes</taxon>
        <taxon>Agaricomycetidae</taxon>
        <taxon>Agaricales</taxon>
        <taxon>Marasmiineae</taxon>
        <taxon>Physalacriaceae</taxon>
        <taxon>Desarmillaria</taxon>
    </lineage>
</organism>
<dbReference type="GeneID" id="85352770"/>
<dbReference type="Proteomes" id="UP001175211">
    <property type="component" value="Unassembled WGS sequence"/>
</dbReference>
<proteinExistence type="predicted"/>
<evidence type="ECO:0000313" key="3">
    <source>
        <dbReference type="Proteomes" id="UP001175211"/>
    </source>
</evidence>
<accession>A0AA39NKJ6</accession>
<evidence type="ECO:0000256" key="1">
    <source>
        <dbReference type="SAM" id="MobiDB-lite"/>
    </source>
</evidence>
<keyword evidence="3" id="KW-1185">Reference proteome</keyword>
<gene>
    <name evidence="2" type="ORF">EV420DRAFT_1474661</name>
</gene>
<name>A0AA39NKJ6_ARMTA</name>
<sequence length="204" mass="22975">MGLDPFTGVIKWTKIWWTNRNPILICSYYLDVIKAAGALADEIMKKMGLPEVVQECVWEIYMELLSRFHGHGIVGHPEWTACVLLGPSKGDDAEDDDDIDMPDEPISAEQALAENPLFQYYGGINGGMRLMAEEWESQPEEVEEYDIKEEGRPDVPDGEEIENEPFGKALCWEEEIKEDYEGGPEDPSAPMTFLLPPGEFTACL</sequence>
<reference evidence="2" key="1">
    <citation type="submission" date="2023-06" db="EMBL/GenBank/DDBJ databases">
        <authorList>
            <consortium name="Lawrence Berkeley National Laboratory"/>
            <person name="Ahrendt S."/>
            <person name="Sahu N."/>
            <person name="Indic B."/>
            <person name="Wong-Bajracharya J."/>
            <person name="Merenyi Z."/>
            <person name="Ke H.-M."/>
            <person name="Monk M."/>
            <person name="Kocsube S."/>
            <person name="Drula E."/>
            <person name="Lipzen A."/>
            <person name="Balint B."/>
            <person name="Henrissat B."/>
            <person name="Andreopoulos B."/>
            <person name="Martin F.M."/>
            <person name="Harder C.B."/>
            <person name="Rigling D."/>
            <person name="Ford K.L."/>
            <person name="Foster G.D."/>
            <person name="Pangilinan J."/>
            <person name="Papanicolaou A."/>
            <person name="Barry K."/>
            <person name="LaButti K."/>
            <person name="Viragh M."/>
            <person name="Koriabine M."/>
            <person name="Yan M."/>
            <person name="Riley R."/>
            <person name="Champramary S."/>
            <person name="Plett K.L."/>
            <person name="Tsai I.J."/>
            <person name="Slot J."/>
            <person name="Sipos G."/>
            <person name="Plett J."/>
            <person name="Nagy L.G."/>
            <person name="Grigoriev I.V."/>
        </authorList>
    </citation>
    <scope>NUCLEOTIDE SEQUENCE</scope>
    <source>
        <strain evidence="2">CCBAS 213</strain>
    </source>
</reference>